<comment type="similarity">
    <text evidence="3">Belongs to the gamma-BBH/TMLD family.</text>
</comment>
<dbReference type="FunFam" id="3.60.130.10:FF:000001">
    <property type="entry name" value="Trimethyllysine dioxygenase, mitochondrial"/>
    <property type="match status" value="1"/>
</dbReference>
<protein>
    <recommendedName>
        <fullName evidence="8">TauD/TfdA-like domain-containing protein</fullName>
    </recommendedName>
</protein>
<gene>
    <name evidence="9" type="ORF">METZ01_LOCUS191842</name>
</gene>
<dbReference type="Gene3D" id="3.60.130.10">
    <property type="entry name" value="Clavaminate synthase-like"/>
    <property type="match status" value="1"/>
</dbReference>
<dbReference type="InterPro" id="IPR042098">
    <property type="entry name" value="TauD-like_sf"/>
</dbReference>
<evidence type="ECO:0000256" key="6">
    <source>
        <dbReference type="ARBA" id="ARBA00023002"/>
    </source>
</evidence>
<evidence type="ECO:0000256" key="5">
    <source>
        <dbReference type="ARBA" id="ARBA00022964"/>
    </source>
</evidence>
<proteinExistence type="inferred from homology"/>
<keyword evidence="4" id="KW-0479">Metal-binding</keyword>
<dbReference type="InterPro" id="IPR050411">
    <property type="entry name" value="AlphaKG_dependent_hydroxylases"/>
</dbReference>
<evidence type="ECO:0000256" key="4">
    <source>
        <dbReference type="ARBA" id="ARBA00022723"/>
    </source>
</evidence>
<feature type="non-terminal residue" evidence="9">
    <location>
        <position position="1"/>
    </location>
</feature>
<dbReference type="GO" id="GO:0046872">
    <property type="term" value="F:metal ion binding"/>
    <property type="evidence" value="ECO:0007669"/>
    <property type="project" value="UniProtKB-KW"/>
</dbReference>
<evidence type="ECO:0000256" key="2">
    <source>
        <dbReference type="ARBA" id="ARBA00001961"/>
    </source>
</evidence>
<keyword evidence="5" id="KW-0223">Dioxygenase</keyword>
<evidence type="ECO:0000256" key="1">
    <source>
        <dbReference type="ARBA" id="ARBA00001954"/>
    </source>
</evidence>
<organism evidence="9">
    <name type="scientific">marine metagenome</name>
    <dbReference type="NCBI Taxonomy" id="408172"/>
    <lineage>
        <taxon>unclassified sequences</taxon>
        <taxon>metagenomes</taxon>
        <taxon>ecological metagenomes</taxon>
    </lineage>
</organism>
<dbReference type="AlphaFoldDB" id="A0A382DKR6"/>
<sequence>IIHFSDEYKAKYCLHELLAELNRDQVLPNKVHWDAKSIDIERLSFSYEEDETAQLINILEHYHKYGFVIVEGLKAQKGEVSNFAERIGFIRETNFGKTFDVVSVQNPIDQAYTSVELGSHTDNPYRKPVPSIQSLLCIENTTIGGDSTIVDGYRVAEDLKKSDKKAFETLSNIIVKFKYQDKDSILEDESKIINLNDDGSFLQIRFNNRHDFVFYNTQEKLTEFYRAKRKFHKMINSKDYMIQFRLPPGGLLIADNYRVLHGRTSFKTSKGNRFLQGLYIDHDSMESKYKIMKAKNSE</sequence>
<evidence type="ECO:0000256" key="7">
    <source>
        <dbReference type="ARBA" id="ARBA00023004"/>
    </source>
</evidence>
<dbReference type="GO" id="GO:0051213">
    <property type="term" value="F:dioxygenase activity"/>
    <property type="evidence" value="ECO:0007669"/>
    <property type="project" value="UniProtKB-KW"/>
</dbReference>
<dbReference type="PANTHER" id="PTHR10696">
    <property type="entry name" value="GAMMA-BUTYROBETAINE HYDROXYLASE-RELATED"/>
    <property type="match status" value="1"/>
</dbReference>
<feature type="domain" description="TauD/TfdA-like" evidence="8">
    <location>
        <begin position="48"/>
        <end position="279"/>
    </location>
</feature>
<evidence type="ECO:0000259" key="8">
    <source>
        <dbReference type="Pfam" id="PF02668"/>
    </source>
</evidence>
<dbReference type="Pfam" id="PF02668">
    <property type="entry name" value="TauD"/>
    <property type="match status" value="1"/>
</dbReference>
<dbReference type="EMBL" id="UINC01039875">
    <property type="protein sequence ID" value="SVB38988.1"/>
    <property type="molecule type" value="Genomic_DNA"/>
</dbReference>
<reference evidence="9" key="1">
    <citation type="submission" date="2018-05" db="EMBL/GenBank/DDBJ databases">
        <authorList>
            <person name="Lanie J.A."/>
            <person name="Ng W.-L."/>
            <person name="Kazmierczak K.M."/>
            <person name="Andrzejewski T.M."/>
            <person name="Davidsen T.M."/>
            <person name="Wayne K.J."/>
            <person name="Tettelin H."/>
            <person name="Glass J.I."/>
            <person name="Rusch D."/>
            <person name="Podicherti R."/>
            <person name="Tsui H.-C.T."/>
            <person name="Winkler M.E."/>
        </authorList>
    </citation>
    <scope>NUCLEOTIDE SEQUENCE</scope>
</reference>
<dbReference type="GO" id="GO:0045329">
    <property type="term" value="P:carnitine biosynthetic process"/>
    <property type="evidence" value="ECO:0007669"/>
    <property type="project" value="TreeGrafter"/>
</dbReference>
<comment type="cofactor">
    <cofactor evidence="1">
        <name>Fe(2+)</name>
        <dbReference type="ChEBI" id="CHEBI:29033"/>
    </cofactor>
</comment>
<comment type="cofactor">
    <cofactor evidence="2">
        <name>L-ascorbate</name>
        <dbReference type="ChEBI" id="CHEBI:38290"/>
    </cofactor>
</comment>
<dbReference type="InterPro" id="IPR003819">
    <property type="entry name" value="TauD/TfdA-like"/>
</dbReference>
<evidence type="ECO:0000313" key="9">
    <source>
        <dbReference type="EMBL" id="SVB38988.1"/>
    </source>
</evidence>
<dbReference type="CDD" id="cd00250">
    <property type="entry name" value="CAS_like"/>
    <property type="match status" value="1"/>
</dbReference>
<dbReference type="GO" id="GO:0005739">
    <property type="term" value="C:mitochondrion"/>
    <property type="evidence" value="ECO:0007669"/>
    <property type="project" value="TreeGrafter"/>
</dbReference>
<name>A0A382DKR6_9ZZZZ</name>
<evidence type="ECO:0000256" key="3">
    <source>
        <dbReference type="ARBA" id="ARBA00008654"/>
    </source>
</evidence>
<keyword evidence="7" id="KW-0408">Iron</keyword>
<dbReference type="PANTHER" id="PTHR10696:SF25">
    <property type="entry name" value="OXIDOREDUCTASE AIM17-RELATED"/>
    <property type="match status" value="1"/>
</dbReference>
<accession>A0A382DKR6</accession>
<dbReference type="SUPFAM" id="SSF51197">
    <property type="entry name" value="Clavaminate synthase-like"/>
    <property type="match status" value="1"/>
</dbReference>
<keyword evidence="6" id="KW-0560">Oxidoreductase</keyword>